<comment type="caution">
    <text evidence="3">The sequence shown here is derived from an EMBL/GenBank/DDBJ whole genome shotgun (WGS) entry which is preliminary data.</text>
</comment>
<dbReference type="SUPFAM" id="SSF47031">
    <property type="entry name" value="Second domain of FERM"/>
    <property type="match status" value="1"/>
</dbReference>
<dbReference type="InterPro" id="IPR000299">
    <property type="entry name" value="FERM_domain"/>
</dbReference>
<keyword evidence="4" id="KW-1185">Reference proteome</keyword>
<dbReference type="GO" id="GO:0098592">
    <property type="term" value="C:cytoplasmic side of apical plasma membrane"/>
    <property type="evidence" value="ECO:0007669"/>
    <property type="project" value="TreeGrafter"/>
</dbReference>
<dbReference type="AlphaFoldDB" id="A0A0V1A4L6"/>
<feature type="domain" description="FERM" evidence="2">
    <location>
        <begin position="1"/>
        <end position="314"/>
    </location>
</feature>
<dbReference type="Gene3D" id="1.20.80.10">
    <property type="match status" value="1"/>
</dbReference>
<evidence type="ECO:0000256" key="1">
    <source>
        <dbReference type="SAM" id="MobiDB-lite"/>
    </source>
</evidence>
<protein>
    <submittedName>
        <fullName evidence="3">FERM domain-containing protein 6</fullName>
    </submittedName>
</protein>
<accession>A0A0V1A4L6</accession>
<reference evidence="3 4" key="1">
    <citation type="submission" date="2015-01" db="EMBL/GenBank/DDBJ databases">
        <title>Evolution of Trichinella species and genotypes.</title>
        <authorList>
            <person name="Korhonen P.K."/>
            <person name="Edoardo P."/>
            <person name="Giuseppe L.R."/>
            <person name="Gasser R.B."/>
        </authorList>
    </citation>
    <scope>NUCLEOTIDE SEQUENCE [LARGE SCALE GENOMIC DNA]</scope>
    <source>
        <strain evidence="3">ISS2496</strain>
    </source>
</reference>
<evidence type="ECO:0000313" key="4">
    <source>
        <dbReference type="Proteomes" id="UP000054783"/>
    </source>
</evidence>
<dbReference type="PROSITE" id="PS50057">
    <property type="entry name" value="FERM_3"/>
    <property type="match status" value="1"/>
</dbReference>
<dbReference type="InterPro" id="IPR019748">
    <property type="entry name" value="FERM_central"/>
</dbReference>
<dbReference type="EMBL" id="JYDQ01000031">
    <property type="protein sequence ID" value="KRY19791.1"/>
    <property type="molecule type" value="Genomic_DNA"/>
</dbReference>
<gene>
    <name evidence="3" type="primary">FRMD6</name>
    <name evidence="3" type="ORF">T12_6008</name>
</gene>
<dbReference type="Pfam" id="PF00373">
    <property type="entry name" value="FERM_M"/>
    <property type="match status" value="1"/>
</dbReference>
<organism evidence="3 4">
    <name type="scientific">Trichinella patagoniensis</name>
    <dbReference type="NCBI Taxonomy" id="990121"/>
    <lineage>
        <taxon>Eukaryota</taxon>
        <taxon>Metazoa</taxon>
        <taxon>Ecdysozoa</taxon>
        <taxon>Nematoda</taxon>
        <taxon>Enoplea</taxon>
        <taxon>Dorylaimia</taxon>
        <taxon>Trichinellida</taxon>
        <taxon>Trichinellidae</taxon>
        <taxon>Trichinella</taxon>
    </lineage>
</organism>
<sequence>MPFECPTGGSSPLAGLVASKSRCSTSMATARRFCASGPFAGPVFVSRSTNYLLTSGMKYVDVQLLTGQHLYVAVDGTDMLGQPSVILYLRVHTYVDAVRIISCPIALLHYYMQLRENLRVYWSPEWVREEQCYEATALALQADFGDYNENTAAGTVYFSPELYFPSWVVEYRGVHFLRRHTPTVHQDCQGMDPQEARYRFCEELSTGLSAVNVHLYRLKRTKSEQFDSILLGIGPTGIDVFEPKQDNPRALLDGKIAQKQCSIYGVIDGTTAISNGETLIQSSDGKITSNGCDKIFPTLSNATGQRVSLVSDASSNTTSGIVSDKQQAPDDSENDNGELCHRQDRLNIPVNARSLSDPDLLEFDLSANGKVPLVHSDSARSEVSFVSRQTYADEEEASSTDGSGEVAEFCSTSQAVCSCADSVAADTTDRNNTKLKTASNSNNSNVEPVHCAVKNTAQIQHPILPSALATLEEKLRRCQLRTREQLALNVKNSLVDISDIRRRTLFNNADCQPTADRNCNLAQRAYMNWIPTGGMGSTGMEFASASAGTSSGGGCSSHFLHGSAIVSRTQSLQDSTSSYRHGGALGSGREISFSRLRAKHAVNLGLGQAVSISSSELLPSTIANRYQDSGCSSTSTHYCDACQEEHCEMPAIDLDRVKSMIQAQAADLPLIRALCSDQSLHSSSANCCSISELDSTGSSAAGQWSVPVSRRLSMAGNLDDDITGEYCCQEATTADQQAAVLQFGTFEPPITGRPLSWHESFVQQQKKHRHLQLQKPPPTPPPQTTKAAETVEVASASVSDCGSVSSLLQCQFLMPPPPPYHGDTSSSSSSCHLSLQKLHENSINDCYAGASSTAQMHVSLAPASLQSVVR</sequence>
<evidence type="ECO:0000313" key="3">
    <source>
        <dbReference type="EMBL" id="KRY19791.1"/>
    </source>
</evidence>
<name>A0A0V1A4L6_9BILA</name>
<dbReference type="PANTHER" id="PTHR13429">
    <property type="entry name" value="FERM DOMAIN (PROTEIN4.1-EZRIN-RADIXIN-MOESIN) FAMILY"/>
    <property type="match status" value="1"/>
</dbReference>
<evidence type="ECO:0000259" key="2">
    <source>
        <dbReference type="PROSITE" id="PS50057"/>
    </source>
</evidence>
<dbReference type="CDD" id="cd14473">
    <property type="entry name" value="FERM_B-lobe"/>
    <property type="match status" value="1"/>
</dbReference>
<feature type="compositionally biased region" description="Polar residues" evidence="1">
    <location>
        <begin position="314"/>
        <end position="326"/>
    </location>
</feature>
<proteinExistence type="predicted"/>
<dbReference type="Proteomes" id="UP000054783">
    <property type="component" value="Unassembled WGS sequence"/>
</dbReference>
<dbReference type="InterPro" id="IPR014352">
    <property type="entry name" value="FERM/acyl-CoA-bd_prot_sf"/>
</dbReference>
<feature type="region of interest" description="Disordered" evidence="1">
    <location>
        <begin position="314"/>
        <end position="339"/>
    </location>
</feature>
<dbReference type="InterPro" id="IPR035963">
    <property type="entry name" value="FERM_2"/>
</dbReference>
<dbReference type="GO" id="GO:0035332">
    <property type="term" value="P:positive regulation of hippo signaling"/>
    <property type="evidence" value="ECO:0007669"/>
    <property type="project" value="TreeGrafter"/>
</dbReference>
<feature type="region of interest" description="Disordered" evidence="1">
    <location>
        <begin position="766"/>
        <end position="786"/>
    </location>
</feature>
<dbReference type="InterPro" id="IPR047145">
    <property type="entry name" value="FRMD6-like"/>
</dbReference>
<dbReference type="PANTHER" id="PTHR13429:SF5">
    <property type="entry name" value="PROTEIN EXPANDED"/>
    <property type="match status" value="1"/>
</dbReference>